<keyword evidence="3" id="KW-1003">Cell membrane</keyword>
<comment type="similarity">
    <text evidence="2">Belongs to the CcmF/CycK/Ccl1/NrfE/CcsA family.</text>
</comment>
<protein>
    <submittedName>
        <fullName evidence="13">Heme lyase CcmF/NrfE family subunit</fullName>
    </submittedName>
</protein>
<evidence type="ECO:0000259" key="11">
    <source>
        <dbReference type="Pfam" id="PF01578"/>
    </source>
</evidence>
<dbReference type="Pfam" id="PF16327">
    <property type="entry name" value="CcmF_C"/>
    <property type="match status" value="1"/>
</dbReference>
<dbReference type="NCBIfam" id="NF007691">
    <property type="entry name" value="PRK10369.1"/>
    <property type="match status" value="1"/>
</dbReference>
<evidence type="ECO:0000256" key="5">
    <source>
        <dbReference type="ARBA" id="ARBA00022692"/>
    </source>
</evidence>
<feature type="transmembrane region" description="Helical" evidence="10">
    <location>
        <begin position="272"/>
        <end position="292"/>
    </location>
</feature>
<feature type="transmembrane region" description="Helical" evidence="10">
    <location>
        <begin position="96"/>
        <end position="114"/>
    </location>
</feature>
<dbReference type="RefSeq" id="WP_198577719.1">
    <property type="nucleotide sequence ID" value="NZ_JADWOX010000016.1"/>
</dbReference>
<keyword evidence="4" id="KW-0997">Cell inner membrane</keyword>
<evidence type="ECO:0000256" key="10">
    <source>
        <dbReference type="SAM" id="Phobius"/>
    </source>
</evidence>
<comment type="subcellular location">
    <subcellularLocation>
        <location evidence="1">Cell inner membrane</location>
        <topology evidence="1">Multi-pass membrane protein</topology>
    </subcellularLocation>
</comment>
<feature type="domain" description="Cytochrome c assembly protein" evidence="11">
    <location>
        <begin position="89"/>
        <end position="295"/>
    </location>
</feature>
<feature type="transmembrane region" description="Helical" evidence="10">
    <location>
        <begin position="41"/>
        <end position="62"/>
    </location>
</feature>
<evidence type="ECO:0000256" key="9">
    <source>
        <dbReference type="ARBA" id="ARBA00037230"/>
    </source>
</evidence>
<feature type="transmembrane region" description="Helical" evidence="10">
    <location>
        <begin position="175"/>
        <end position="195"/>
    </location>
</feature>
<sequence length="664" mass="70274">MIVEFGAFALILALALSVAQTGLSAVGGARRSAVLAGAGRGAALGAFVALACAFAALVYAFVGSDFSVANVAANSHTAKPLLYKVAGAWGSHEGSMLLWCLVLTGYGAAVAVFGERLPPRLRAYAIAMQGALGVLFLAYTVFASNPMTRLPDPPVEGRSLNPLLQDWALAVHPPFLYAGYVGFSVVFSFAVAALIEGKVDAAFARWVRPWTLAAWSLLTVGITLGAFWAYYELGWGGWWFWDPVENASFMPWLIGAALLHSAIVLEKRGALPGWTVFLALAAFGFSMLGAFLVRSGVLTSVHAFAVDPTRGVLLLSIMGIAAGFGFLLFAIRAPSLNAGGLFAPVSRESAIVLNNIILSAATATVLLGTLYPLIREAMDGEAVSVGPPFFNLTFTPLLVLAMAILPAGPLLAWKRGDARLVVRRLWLALLIAAILGLVAYAVVTPRKALASLGLVIGFWLIGGTLAELAERTKAFRAPWAEVRRRAGGLPRGAWGATIAHAGLGLFVLGASFETAWKLETAQALSVGGKIELGAYVMTLTDVGTIDGPNYLAERGIVRIEKRDGSPNGRFVCTAEPERRFFPTGGQTTSEVALCPRGLDDLYIVIGERRAGPQGQPAWLVRAYVNPWVRLIFLGPLVMALGGAVSLSDRRLRMAVGRKAKGARA</sequence>
<dbReference type="PRINTS" id="PR01411">
    <property type="entry name" value="CCMFBIOGNSIS"/>
</dbReference>
<feature type="transmembrane region" description="Helical" evidence="10">
    <location>
        <begin position="627"/>
        <end position="647"/>
    </location>
</feature>
<keyword evidence="14" id="KW-1185">Reference proteome</keyword>
<name>A0ABS0T2V4_9CAUL</name>
<dbReference type="Pfam" id="PF01578">
    <property type="entry name" value="Cytochrom_C_asm"/>
    <property type="match status" value="1"/>
</dbReference>
<feature type="transmembrane region" description="Helical" evidence="10">
    <location>
        <begin position="352"/>
        <end position="374"/>
    </location>
</feature>
<organism evidence="13 14">
    <name type="scientific">Caulobacter hibisci</name>
    <dbReference type="NCBI Taxonomy" id="2035993"/>
    <lineage>
        <taxon>Bacteria</taxon>
        <taxon>Pseudomonadati</taxon>
        <taxon>Pseudomonadota</taxon>
        <taxon>Alphaproteobacteria</taxon>
        <taxon>Caulobacterales</taxon>
        <taxon>Caulobacteraceae</taxon>
        <taxon>Caulobacter</taxon>
    </lineage>
</organism>
<dbReference type="PANTHER" id="PTHR43653">
    <property type="entry name" value="CYTOCHROME C ASSEMBLY PROTEIN-RELATED"/>
    <property type="match status" value="1"/>
</dbReference>
<evidence type="ECO:0000259" key="12">
    <source>
        <dbReference type="Pfam" id="PF16327"/>
    </source>
</evidence>
<reference evidence="13 14" key="1">
    <citation type="submission" date="2020-11" db="EMBL/GenBank/DDBJ databases">
        <title>genome sequence of strain KACC 18849.</title>
        <authorList>
            <person name="Gao J."/>
            <person name="Zhang X."/>
        </authorList>
    </citation>
    <scope>NUCLEOTIDE SEQUENCE [LARGE SCALE GENOMIC DNA]</scope>
    <source>
        <strain evidence="13 14">KACC 18849</strain>
    </source>
</reference>
<evidence type="ECO:0000256" key="8">
    <source>
        <dbReference type="ARBA" id="ARBA00023136"/>
    </source>
</evidence>
<evidence type="ECO:0000256" key="4">
    <source>
        <dbReference type="ARBA" id="ARBA00022519"/>
    </source>
</evidence>
<feature type="transmembrane region" description="Helical" evidence="10">
    <location>
        <begin position="425"/>
        <end position="443"/>
    </location>
</feature>
<dbReference type="PRINTS" id="PR01410">
    <property type="entry name" value="CCBIOGENESIS"/>
</dbReference>
<feature type="transmembrane region" description="Helical" evidence="10">
    <location>
        <begin position="312"/>
        <end position="331"/>
    </location>
</feature>
<feature type="transmembrane region" description="Helical" evidence="10">
    <location>
        <begin position="121"/>
        <end position="142"/>
    </location>
</feature>
<feature type="transmembrane region" description="Helical" evidence="10">
    <location>
        <begin position="6"/>
        <end position="29"/>
    </location>
</feature>
<evidence type="ECO:0000313" key="14">
    <source>
        <dbReference type="Proteomes" id="UP000639859"/>
    </source>
</evidence>
<evidence type="ECO:0000256" key="2">
    <source>
        <dbReference type="ARBA" id="ARBA00009186"/>
    </source>
</evidence>
<keyword evidence="5 10" id="KW-0812">Transmembrane</keyword>
<feature type="transmembrane region" description="Helical" evidence="10">
    <location>
        <begin position="207"/>
        <end position="229"/>
    </location>
</feature>
<dbReference type="Proteomes" id="UP000639859">
    <property type="component" value="Unassembled WGS sequence"/>
</dbReference>
<feature type="transmembrane region" description="Helical" evidence="10">
    <location>
        <begin position="493"/>
        <end position="512"/>
    </location>
</feature>
<feature type="transmembrane region" description="Helical" evidence="10">
    <location>
        <begin position="449"/>
        <end position="469"/>
    </location>
</feature>
<dbReference type="InterPro" id="IPR003568">
    <property type="entry name" value="Cyt_c_biogenesis_CcmF"/>
</dbReference>
<evidence type="ECO:0000313" key="13">
    <source>
        <dbReference type="EMBL" id="MBI1685816.1"/>
    </source>
</evidence>
<keyword evidence="13" id="KW-0456">Lyase</keyword>
<dbReference type="PANTHER" id="PTHR43653:SF1">
    <property type="entry name" value="CYTOCHROME C-TYPE BIOGENESIS PROTEIN CCMF"/>
    <property type="match status" value="1"/>
</dbReference>
<dbReference type="GO" id="GO:0016829">
    <property type="term" value="F:lyase activity"/>
    <property type="evidence" value="ECO:0007669"/>
    <property type="project" value="UniProtKB-KW"/>
</dbReference>
<accession>A0ABS0T2V4</accession>
<evidence type="ECO:0000256" key="6">
    <source>
        <dbReference type="ARBA" id="ARBA00022748"/>
    </source>
</evidence>
<dbReference type="InterPro" id="IPR002541">
    <property type="entry name" value="Cyt_c_assembly"/>
</dbReference>
<dbReference type="EMBL" id="JADWOX010000016">
    <property type="protein sequence ID" value="MBI1685816.1"/>
    <property type="molecule type" value="Genomic_DNA"/>
</dbReference>
<feature type="domain" description="Cytochrome c-type biogenesis protein CcmF C-terminal" evidence="12">
    <location>
        <begin position="315"/>
        <end position="649"/>
    </location>
</feature>
<evidence type="ECO:0000256" key="1">
    <source>
        <dbReference type="ARBA" id="ARBA00004429"/>
    </source>
</evidence>
<gene>
    <name evidence="13" type="ORF">I4Q42_19275</name>
</gene>
<evidence type="ECO:0000256" key="3">
    <source>
        <dbReference type="ARBA" id="ARBA00022475"/>
    </source>
</evidence>
<keyword evidence="6" id="KW-0201">Cytochrome c-type biogenesis</keyword>
<evidence type="ECO:0000256" key="7">
    <source>
        <dbReference type="ARBA" id="ARBA00022989"/>
    </source>
</evidence>
<feature type="transmembrane region" description="Helical" evidence="10">
    <location>
        <begin position="249"/>
        <end position="265"/>
    </location>
</feature>
<dbReference type="InterPro" id="IPR003567">
    <property type="entry name" value="Cyt_c_biogenesis"/>
</dbReference>
<comment type="function">
    <text evidence="9">Required for the biogenesis of c-type cytochromes. Possible subunit of a heme lyase.</text>
</comment>
<proteinExistence type="inferred from homology"/>
<dbReference type="NCBIfam" id="TIGR00353">
    <property type="entry name" value="nrfE"/>
    <property type="match status" value="1"/>
</dbReference>
<dbReference type="InterPro" id="IPR032523">
    <property type="entry name" value="CcmF_C"/>
</dbReference>
<keyword evidence="8 10" id="KW-0472">Membrane</keyword>
<comment type="caution">
    <text evidence="13">The sequence shown here is derived from an EMBL/GenBank/DDBJ whole genome shotgun (WGS) entry which is preliminary data.</text>
</comment>
<feature type="transmembrane region" description="Helical" evidence="10">
    <location>
        <begin position="394"/>
        <end position="413"/>
    </location>
</feature>
<keyword evidence="7 10" id="KW-1133">Transmembrane helix</keyword>